<gene>
    <name evidence="1" type="ORF">TCON_0582</name>
</gene>
<organism evidence="1 2">
    <name type="scientific">Astathelohania contejeani</name>
    <dbReference type="NCBI Taxonomy" id="164912"/>
    <lineage>
        <taxon>Eukaryota</taxon>
        <taxon>Fungi</taxon>
        <taxon>Fungi incertae sedis</taxon>
        <taxon>Microsporidia</taxon>
        <taxon>Astathelohaniidae</taxon>
        <taxon>Astathelohania</taxon>
    </lineage>
</organism>
<evidence type="ECO:0000313" key="2">
    <source>
        <dbReference type="Proteomes" id="UP001516464"/>
    </source>
</evidence>
<keyword evidence="2" id="KW-1185">Reference proteome</keyword>
<evidence type="ECO:0000313" key="1">
    <source>
        <dbReference type="EMBL" id="KAF7684209.1"/>
    </source>
</evidence>
<accession>A0ABQ7I180</accession>
<dbReference type="Proteomes" id="UP001516464">
    <property type="component" value="Unassembled WGS sequence"/>
</dbReference>
<comment type="caution">
    <text evidence="1">The sequence shown here is derived from an EMBL/GenBank/DDBJ whole genome shotgun (WGS) entry which is preliminary data.</text>
</comment>
<name>A0ABQ7I180_9MICR</name>
<reference evidence="1 2" key="1">
    <citation type="submission" date="2019-01" db="EMBL/GenBank/DDBJ databases">
        <title>Genomes sequencing and comparative genomics of infectious freshwater microsporidia, Cucumispora dikerogammari and Thelohania contejeani.</title>
        <authorList>
            <person name="Cormier A."/>
            <person name="Giraud I."/>
            <person name="Wattier R."/>
            <person name="Teixeira M."/>
            <person name="Grandjean F."/>
            <person name="Rigaud T."/>
            <person name="Cordaux R."/>
        </authorList>
    </citation>
    <scope>NUCLEOTIDE SEQUENCE [LARGE SCALE GENOMIC DNA]</scope>
    <source>
        <strain evidence="1">T1</strain>
        <tissue evidence="1">Spores</tissue>
    </source>
</reference>
<proteinExistence type="predicted"/>
<protein>
    <submittedName>
        <fullName evidence="1">Uncharacterized protein</fullName>
    </submittedName>
</protein>
<dbReference type="EMBL" id="SBIQ01000023">
    <property type="protein sequence ID" value="KAF7684209.1"/>
    <property type="molecule type" value="Genomic_DNA"/>
</dbReference>
<sequence length="550" mass="65120">MVAIQLIFNFNFLYSHFVIADTNFKSLILRNNIKHATPDYINIYNLVNELLITHSKFFDSENPLYQILKFPLEIKIKITEILCKLDNIDWDFHIPSIISRILVCFCYSFDLNIAAKSTICYTNISKYLKRRHKFDHMVNRLIISYFSPILLYNTNISDRILVLNEKIEKNCVNKSPKKQNCDMDYINLLRIQSCIHNVECRNNMKILICAVIENYYNSLFICPEKEIKNYDLMYVFKNLLVLLNSNECTIKIQLVYYLANLIKISSNYCRNDFGKKILNYLIKFLEFSYKKERRLLNEIFIIYISESYKPGIMLKYKIDALQAIFYTLPILYISEVQVLNPTIKLAILGYLAFDDSYDKNIISILSQINLILLSKYDLSLNSWLMSDNNFYQDTYTWKKIIVTIKSIKNHTTQKLFKDIFIDRLLKSLVVDKCHILNILTLFLVYSSYFNEPCYDKNFHLILNKIIPCAYKNSRNISDVSISKLILLILGLQEISSKRFIKIPDFISSSYKRNKMVNKIFKAHRELELDVDIKDILSVLFPRQIKYFCFK</sequence>